<feature type="compositionally biased region" description="Basic residues" evidence="1">
    <location>
        <begin position="176"/>
        <end position="196"/>
    </location>
</feature>
<dbReference type="AlphaFoldDB" id="A0A6C0D7K6"/>
<sequence>MVLPVITRPVGPIGPPTENITQFQSILIAKDEILRPLGITVAPDGTVYFVDFGNSMVRKLVPTGEENKYTMETVAGVGSAGYSGDGGLAINAKLYGPSSVVFVNDNLYIADTGNQAIRRVDADGIINTISMGDGGRTATSSPSGLTADIDGNLYVTDSLNNKIYKLINPSAQTAGGRRKKTTKRKGRNARKTRRHS</sequence>
<accession>A0A6C0D7K6</accession>
<protein>
    <recommendedName>
        <fullName evidence="3">SMP-30/Gluconolactonase/LRE-like region domain-containing protein</fullName>
    </recommendedName>
</protein>
<proteinExistence type="predicted"/>
<name>A0A6C0D7K6_9ZZZZ</name>
<dbReference type="PANTHER" id="PTHR13833">
    <property type="match status" value="1"/>
</dbReference>
<dbReference type="Gene3D" id="2.120.10.30">
    <property type="entry name" value="TolB, C-terminal domain"/>
    <property type="match status" value="1"/>
</dbReference>
<dbReference type="EMBL" id="MN739541">
    <property type="protein sequence ID" value="QHT12114.1"/>
    <property type="molecule type" value="Genomic_DNA"/>
</dbReference>
<evidence type="ECO:0008006" key="3">
    <source>
        <dbReference type="Google" id="ProtNLM"/>
    </source>
</evidence>
<organism evidence="2">
    <name type="scientific">viral metagenome</name>
    <dbReference type="NCBI Taxonomy" id="1070528"/>
    <lineage>
        <taxon>unclassified sequences</taxon>
        <taxon>metagenomes</taxon>
        <taxon>organismal metagenomes</taxon>
    </lineage>
</organism>
<dbReference type="SUPFAM" id="SSF63829">
    <property type="entry name" value="Calcium-dependent phosphotriesterase"/>
    <property type="match status" value="1"/>
</dbReference>
<feature type="region of interest" description="Disordered" evidence="1">
    <location>
        <begin position="170"/>
        <end position="196"/>
    </location>
</feature>
<dbReference type="PANTHER" id="PTHR13833:SF71">
    <property type="entry name" value="NHL DOMAIN-CONTAINING PROTEIN"/>
    <property type="match status" value="1"/>
</dbReference>
<dbReference type="InterPro" id="IPR011042">
    <property type="entry name" value="6-blade_b-propeller_TolB-like"/>
</dbReference>
<reference evidence="2" key="1">
    <citation type="journal article" date="2020" name="Nature">
        <title>Giant virus diversity and host interactions through global metagenomics.</title>
        <authorList>
            <person name="Schulz F."/>
            <person name="Roux S."/>
            <person name="Paez-Espino D."/>
            <person name="Jungbluth S."/>
            <person name="Walsh D.A."/>
            <person name="Denef V.J."/>
            <person name="McMahon K.D."/>
            <person name="Konstantinidis K.T."/>
            <person name="Eloe-Fadrosh E.A."/>
            <person name="Kyrpides N.C."/>
            <person name="Woyke T."/>
        </authorList>
    </citation>
    <scope>NUCLEOTIDE SEQUENCE</scope>
    <source>
        <strain evidence="2">GVMAG-M-3300023174-129</strain>
    </source>
</reference>
<evidence type="ECO:0000256" key="1">
    <source>
        <dbReference type="SAM" id="MobiDB-lite"/>
    </source>
</evidence>
<evidence type="ECO:0000313" key="2">
    <source>
        <dbReference type="EMBL" id="QHT12114.1"/>
    </source>
</evidence>